<name>Q1YRG1_9GAMM</name>
<dbReference type="Proteomes" id="UP000005555">
    <property type="component" value="Unassembled WGS sequence"/>
</dbReference>
<dbReference type="AlphaFoldDB" id="Q1YRG1"/>
<dbReference type="GO" id="GO:0003677">
    <property type="term" value="F:DNA binding"/>
    <property type="evidence" value="ECO:0007669"/>
    <property type="project" value="InterPro"/>
</dbReference>
<feature type="domain" description="HTH LytTR-type" evidence="4">
    <location>
        <begin position="167"/>
        <end position="270"/>
    </location>
</feature>
<keyword evidence="1" id="KW-0902">Two-component regulatory system</keyword>
<evidence type="ECO:0000313" key="5">
    <source>
        <dbReference type="EMBL" id="EAS46647.1"/>
    </source>
</evidence>
<evidence type="ECO:0000256" key="1">
    <source>
        <dbReference type="ARBA" id="ARBA00023012"/>
    </source>
</evidence>
<accession>Q1YRG1</accession>
<protein>
    <submittedName>
        <fullName evidence="5">Response regulator</fullName>
    </submittedName>
</protein>
<dbReference type="PROSITE" id="PS50110">
    <property type="entry name" value="RESPONSE_REGULATORY"/>
    <property type="match status" value="1"/>
</dbReference>
<keyword evidence="6" id="KW-1185">Reference proteome</keyword>
<evidence type="ECO:0000259" key="4">
    <source>
        <dbReference type="PROSITE" id="PS50930"/>
    </source>
</evidence>
<dbReference type="InterPro" id="IPR011006">
    <property type="entry name" value="CheY-like_superfamily"/>
</dbReference>
<dbReference type="Gene3D" id="2.40.50.1020">
    <property type="entry name" value="LytTr DNA-binding domain"/>
    <property type="match status" value="1"/>
</dbReference>
<dbReference type="eggNOG" id="COG3279">
    <property type="taxonomic scope" value="Bacteria"/>
</dbReference>
<dbReference type="PROSITE" id="PS50930">
    <property type="entry name" value="HTH_LYTTR"/>
    <property type="match status" value="1"/>
</dbReference>
<proteinExistence type="predicted"/>
<dbReference type="InterPro" id="IPR007492">
    <property type="entry name" value="LytTR_DNA-bd_dom"/>
</dbReference>
<reference evidence="5 6" key="1">
    <citation type="submission" date="2006-03" db="EMBL/GenBank/DDBJ databases">
        <authorList>
            <person name="Giovannoni S.J."/>
            <person name="Cho J.-C."/>
            <person name="Ferriera S."/>
            <person name="Johnson J."/>
            <person name="Kravitz S."/>
            <person name="Halpern A."/>
            <person name="Remington K."/>
            <person name="Beeson K."/>
            <person name="Tran B."/>
            <person name="Rogers Y.-H."/>
            <person name="Friedman R."/>
            <person name="Venter J.C."/>
        </authorList>
    </citation>
    <scope>NUCLEOTIDE SEQUENCE [LARGE SCALE GENOMIC DNA]</scope>
    <source>
        <strain evidence="5 6">HTCC2207</strain>
    </source>
</reference>
<dbReference type="InterPro" id="IPR001789">
    <property type="entry name" value="Sig_transdc_resp-reg_receiver"/>
</dbReference>
<dbReference type="Gene3D" id="3.40.50.2300">
    <property type="match status" value="1"/>
</dbReference>
<dbReference type="PANTHER" id="PTHR37299">
    <property type="entry name" value="TRANSCRIPTIONAL REGULATOR-RELATED"/>
    <property type="match status" value="1"/>
</dbReference>
<feature type="modified residue" description="4-aspartylphosphate" evidence="2">
    <location>
        <position position="56"/>
    </location>
</feature>
<evidence type="ECO:0000259" key="3">
    <source>
        <dbReference type="PROSITE" id="PS50110"/>
    </source>
</evidence>
<dbReference type="STRING" id="314287.GB2207_03384"/>
<dbReference type="GO" id="GO:0000156">
    <property type="term" value="F:phosphorelay response regulator activity"/>
    <property type="evidence" value="ECO:0007669"/>
    <property type="project" value="InterPro"/>
</dbReference>
<gene>
    <name evidence="5" type="ORF">GB2207_03384</name>
</gene>
<dbReference type="OrthoDB" id="236568at2"/>
<comment type="caution">
    <text evidence="5">The sequence shown here is derived from an EMBL/GenBank/DDBJ whole genome shotgun (WGS) entry which is preliminary data.</text>
</comment>
<organism evidence="5 6">
    <name type="scientific">gamma proteobacterium HTCC2207</name>
    <dbReference type="NCBI Taxonomy" id="314287"/>
    <lineage>
        <taxon>Bacteria</taxon>
        <taxon>Pseudomonadati</taxon>
        <taxon>Pseudomonadota</taxon>
        <taxon>Gammaproteobacteria</taxon>
        <taxon>Cellvibrionales</taxon>
        <taxon>Porticoccaceae</taxon>
        <taxon>SAR92 clade</taxon>
    </lineage>
</organism>
<feature type="domain" description="Response regulatory" evidence="3">
    <location>
        <begin position="5"/>
        <end position="118"/>
    </location>
</feature>
<dbReference type="EMBL" id="AAPI01000005">
    <property type="protein sequence ID" value="EAS46647.1"/>
    <property type="molecule type" value="Genomic_DNA"/>
</dbReference>
<keyword evidence="2" id="KW-0597">Phosphoprotein</keyword>
<dbReference type="Pfam" id="PF04397">
    <property type="entry name" value="LytTR"/>
    <property type="match status" value="1"/>
</dbReference>
<dbReference type="InterPro" id="IPR046947">
    <property type="entry name" value="LytR-like"/>
</dbReference>
<dbReference type="HOGENOM" id="CLU_000445_14_1_6"/>
<dbReference type="PANTHER" id="PTHR37299:SF1">
    <property type="entry name" value="STAGE 0 SPORULATION PROTEIN A HOMOLOG"/>
    <property type="match status" value="1"/>
</dbReference>
<evidence type="ECO:0000313" key="6">
    <source>
        <dbReference type="Proteomes" id="UP000005555"/>
    </source>
</evidence>
<sequence>MSKLKTIIVDDEPLALDLLRSILGDIEGVEIIGECSNGRDAIAAASSLHPDLIFLDIQMPGVNGFEVVKAMQSDAMPMVIFATAFNQFAIDAFDMHAVDYVLKPLDPERVERAVQRALERFSVQDEDTVHKVPLIGAINEITKRLDKEPGASDSLAEELPEGIKRKLLIRDSGVVKVVPFDDIDWVDAAGDYMCVHALGETHIVRSTLRELLEKLDEKMFIRIHRSTVVNIERVASITRLQKGGSLLHLADGNSLRVSRNYREAIRTLFH</sequence>
<dbReference type="Pfam" id="PF00072">
    <property type="entry name" value="Response_reg"/>
    <property type="match status" value="1"/>
</dbReference>
<dbReference type="SMART" id="SM00448">
    <property type="entry name" value="REC"/>
    <property type="match status" value="1"/>
</dbReference>
<evidence type="ECO:0000256" key="2">
    <source>
        <dbReference type="PROSITE-ProRule" id="PRU00169"/>
    </source>
</evidence>
<dbReference type="SUPFAM" id="SSF52172">
    <property type="entry name" value="CheY-like"/>
    <property type="match status" value="1"/>
</dbReference>
<dbReference type="SMART" id="SM00850">
    <property type="entry name" value="LytTR"/>
    <property type="match status" value="1"/>
</dbReference>